<name>A0A3S5BMD7_9PLAT</name>
<accession>A0A3S5BMD7</accession>
<sequence length="159" mass="17192">MNHISTLLCVIVKELPLKRGHLTLSCSESLAGLERDLLEMDVTRAFKRKGVCNLGFYAICTRIKQLCHAVLVLTLGAENGKTMLGIMTTTMADDFALTAFYIVALTTRPSCDNEVNPLLRSSLVGGEGPISVDGADETQAKWKMENESHPGGDKLSPGP</sequence>
<reference evidence="2" key="1">
    <citation type="submission" date="2018-11" db="EMBL/GenBank/DDBJ databases">
        <authorList>
            <consortium name="Pathogen Informatics"/>
        </authorList>
    </citation>
    <scope>NUCLEOTIDE SEQUENCE</scope>
</reference>
<protein>
    <submittedName>
        <fullName evidence="2">Uncharacterized protein</fullName>
    </submittedName>
</protein>
<dbReference type="Proteomes" id="UP000784294">
    <property type="component" value="Unassembled WGS sequence"/>
</dbReference>
<evidence type="ECO:0000313" key="2">
    <source>
        <dbReference type="EMBL" id="VEL09215.1"/>
    </source>
</evidence>
<evidence type="ECO:0000313" key="3">
    <source>
        <dbReference type="Proteomes" id="UP000784294"/>
    </source>
</evidence>
<dbReference type="AlphaFoldDB" id="A0A3S5BMD7"/>
<feature type="region of interest" description="Disordered" evidence="1">
    <location>
        <begin position="129"/>
        <end position="159"/>
    </location>
</feature>
<organism evidence="2 3">
    <name type="scientific">Protopolystoma xenopodis</name>
    <dbReference type="NCBI Taxonomy" id="117903"/>
    <lineage>
        <taxon>Eukaryota</taxon>
        <taxon>Metazoa</taxon>
        <taxon>Spiralia</taxon>
        <taxon>Lophotrochozoa</taxon>
        <taxon>Platyhelminthes</taxon>
        <taxon>Monogenea</taxon>
        <taxon>Polyopisthocotylea</taxon>
        <taxon>Polystomatidea</taxon>
        <taxon>Polystomatidae</taxon>
        <taxon>Protopolystoma</taxon>
    </lineage>
</organism>
<dbReference type="EMBL" id="CAAALY010005781">
    <property type="protein sequence ID" value="VEL09215.1"/>
    <property type="molecule type" value="Genomic_DNA"/>
</dbReference>
<proteinExistence type="predicted"/>
<keyword evidence="3" id="KW-1185">Reference proteome</keyword>
<feature type="compositionally biased region" description="Basic and acidic residues" evidence="1">
    <location>
        <begin position="138"/>
        <end position="152"/>
    </location>
</feature>
<gene>
    <name evidence="2" type="ORF">PXEA_LOCUS2655</name>
</gene>
<evidence type="ECO:0000256" key="1">
    <source>
        <dbReference type="SAM" id="MobiDB-lite"/>
    </source>
</evidence>
<comment type="caution">
    <text evidence="2">The sequence shown here is derived from an EMBL/GenBank/DDBJ whole genome shotgun (WGS) entry which is preliminary data.</text>
</comment>